<name>A0A2S6N4X6_RHOGL</name>
<sequence length="134" mass="14377">MQGRMHCKQCGGPMMPETVIKLRRGLIGFRETRFPGAYCAWCRIGVTIGGDCAAGHRQVSVMADLGRSIRQLLASWSGAGASRSTGGRWGAKPSGGLVPWRGRSRGRPFWVPPRQHPATLEPPRAGAAGGFHPT</sequence>
<organism evidence="2 3">
    <name type="scientific">Rhodopila globiformis</name>
    <name type="common">Rhodopseudomonas globiformis</name>
    <dbReference type="NCBI Taxonomy" id="1071"/>
    <lineage>
        <taxon>Bacteria</taxon>
        <taxon>Pseudomonadati</taxon>
        <taxon>Pseudomonadota</taxon>
        <taxon>Alphaproteobacteria</taxon>
        <taxon>Acetobacterales</taxon>
        <taxon>Acetobacteraceae</taxon>
        <taxon>Rhodopila</taxon>
    </lineage>
</organism>
<protein>
    <submittedName>
        <fullName evidence="2">Uncharacterized protein</fullName>
    </submittedName>
</protein>
<keyword evidence="3" id="KW-1185">Reference proteome</keyword>
<reference evidence="2 3" key="1">
    <citation type="journal article" date="2018" name="Arch. Microbiol.">
        <title>New insights into the metabolic potential of the phototrophic purple bacterium Rhodopila globiformis DSM 161(T) from its draft genome sequence and evidence for a vanadium-dependent nitrogenase.</title>
        <authorList>
            <person name="Imhoff J.F."/>
            <person name="Rahn T."/>
            <person name="Kunzel S."/>
            <person name="Neulinger S.C."/>
        </authorList>
    </citation>
    <scope>NUCLEOTIDE SEQUENCE [LARGE SCALE GENOMIC DNA]</scope>
    <source>
        <strain evidence="2 3">DSM 161</strain>
    </source>
</reference>
<dbReference type="EMBL" id="NHRY01000223">
    <property type="protein sequence ID" value="PPQ29676.1"/>
    <property type="molecule type" value="Genomic_DNA"/>
</dbReference>
<gene>
    <name evidence="2" type="ORF">CCS01_21015</name>
</gene>
<accession>A0A2S6N4X6</accession>
<comment type="caution">
    <text evidence="2">The sequence shown here is derived from an EMBL/GenBank/DDBJ whole genome shotgun (WGS) entry which is preliminary data.</text>
</comment>
<proteinExistence type="predicted"/>
<dbReference type="Proteomes" id="UP000239724">
    <property type="component" value="Unassembled WGS sequence"/>
</dbReference>
<dbReference type="AlphaFoldDB" id="A0A2S6N4X6"/>
<evidence type="ECO:0000256" key="1">
    <source>
        <dbReference type="SAM" id="MobiDB-lite"/>
    </source>
</evidence>
<evidence type="ECO:0000313" key="2">
    <source>
        <dbReference type="EMBL" id="PPQ29676.1"/>
    </source>
</evidence>
<feature type="region of interest" description="Disordered" evidence="1">
    <location>
        <begin position="79"/>
        <end position="134"/>
    </location>
</feature>
<evidence type="ECO:0000313" key="3">
    <source>
        <dbReference type="Proteomes" id="UP000239724"/>
    </source>
</evidence>